<dbReference type="Proteomes" id="UP001239994">
    <property type="component" value="Unassembled WGS sequence"/>
</dbReference>
<dbReference type="PANTHER" id="PTHR33064">
    <property type="entry name" value="POL PROTEIN"/>
    <property type="match status" value="1"/>
</dbReference>
<accession>A0AAD8ZD75</accession>
<evidence type="ECO:0000313" key="2">
    <source>
        <dbReference type="Proteomes" id="UP001239994"/>
    </source>
</evidence>
<organism evidence="1 2">
    <name type="scientific">Electrophorus voltai</name>
    <dbReference type="NCBI Taxonomy" id="2609070"/>
    <lineage>
        <taxon>Eukaryota</taxon>
        <taxon>Metazoa</taxon>
        <taxon>Chordata</taxon>
        <taxon>Craniata</taxon>
        <taxon>Vertebrata</taxon>
        <taxon>Euteleostomi</taxon>
        <taxon>Actinopterygii</taxon>
        <taxon>Neopterygii</taxon>
        <taxon>Teleostei</taxon>
        <taxon>Ostariophysi</taxon>
        <taxon>Gymnotiformes</taxon>
        <taxon>Gymnotoidei</taxon>
        <taxon>Gymnotidae</taxon>
        <taxon>Electrophorus</taxon>
    </lineage>
</organism>
<dbReference type="Gene3D" id="3.30.70.270">
    <property type="match status" value="1"/>
</dbReference>
<evidence type="ECO:0008006" key="3">
    <source>
        <dbReference type="Google" id="ProtNLM"/>
    </source>
</evidence>
<dbReference type="EMBL" id="JAROKS010000014">
    <property type="protein sequence ID" value="KAK1797398.1"/>
    <property type="molecule type" value="Genomic_DNA"/>
</dbReference>
<dbReference type="InterPro" id="IPR043128">
    <property type="entry name" value="Rev_trsase/Diguanyl_cyclase"/>
</dbReference>
<comment type="caution">
    <text evidence="1">The sequence shown here is derived from an EMBL/GenBank/DDBJ whole genome shotgun (WGS) entry which is preliminary data.</text>
</comment>
<evidence type="ECO:0000313" key="1">
    <source>
        <dbReference type="EMBL" id="KAK1797398.1"/>
    </source>
</evidence>
<gene>
    <name evidence="1" type="ORF">P4O66_008763</name>
</gene>
<reference evidence="1" key="1">
    <citation type="submission" date="2023-03" db="EMBL/GenBank/DDBJ databases">
        <title>Electrophorus voltai genome.</title>
        <authorList>
            <person name="Bian C."/>
        </authorList>
    </citation>
    <scope>NUCLEOTIDE SEQUENCE</scope>
    <source>
        <strain evidence="1">CB-2022</strain>
        <tissue evidence="1">Muscle</tissue>
    </source>
</reference>
<protein>
    <recommendedName>
        <fullName evidence="3">Reverse transcriptase</fullName>
    </recommendedName>
</protein>
<dbReference type="AlphaFoldDB" id="A0AAD8ZD75"/>
<keyword evidence="2" id="KW-1185">Reference proteome</keyword>
<dbReference type="PANTHER" id="PTHR33064:SF37">
    <property type="entry name" value="RIBONUCLEASE H"/>
    <property type="match status" value="1"/>
</dbReference>
<proteinExistence type="predicted"/>
<sequence length="89" mass="10302">MPFFFRKPVNYLGHVVSENGVGTDPGKIAALITWPRPNNLKELKSFLRFTGYYRRFVKDYSKISKPLKVIFCRTYSAKAPEEHDVFSNA</sequence>
<dbReference type="SUPFAM" id="SSF56672">
    <property type="entry name" value="DNA/RNA polymerases"/>
    <property type="match status" value="1"/>
</dbReference>
<name>A0AAD8ZD75_9TELE</name>
<dbReference type="InterPro" id="IPR043502">
    <property type="entry name" value="DNA/RNA_pol_sf"/>
</dbReference>
<dbReference type="InterPro" id="IPR051320">
    <property type="entry name" value="Viral_Replic_Matur_Polypro"/>
</dbReference>